<dbReference type="InterPro" id="IPR001328">
    <property type="entry name" value="Pept_tRNA_hydro"/>
</dbReference>
<feature type="site" description="Stabilizes the basic form of H active site to accept a proton" evidence="8">
    <location>
        <position position="91"/>
    </location>
</feature>
<evidence type="ECO:0000256" key="10">
    <source>
        <dbReference type="RuleBase" id="RU004320"/>
    </source>
</evidence>
<evidence type="ECO:0000313" key="12">
    <source>
        <dbReference type="Proteomes" id="UP000654279"/>
    </source>
</evidence>
<feature type="binding site" evidence="8">
    <location>
        <position position="112"/>
    </location>
    <ligand>
        <name>tRNA</name>
        <dbReference type="ChEBI" id="CHEBI:17843"/>
    </ligand>
</feature>
<evidence type="ECO:0000256" key="2">
    <source>
        <dbReference type="ARBA" id="ARBA00022555"/>
    </source>
</evidence>
<dbReference type="Pfam" id="PF01195">
    <property type="entry name" value="Pept_tRNA_hydro"/>
    <property type="match status" value="1"/>
</dbReference>
<dbReference type="GO" id="GO:0006515">
    <property type="term" value="P:protein quality control for misfolded or incompletely synthesized proteins"/>
    <property type="evidence" value="ECO:0007669"/>
    <property type="project" value="UniProtKB-UniRule"/>
</dbReference>
<proteinExistence type="inferred from homology"/>
<keyword evidence="12" id="KW-1185">Reference proteome</keyword>
<comment type="catalytic activity">
    <reaction evidence="6 8 9">
        <text>an N-acyl-L-alpha-aminoacyl-tRNA + H2O = an N-acyl-L-amino acid + a tRNA + H(+)</text>
        <dbReference type="Rhea" id="RHEA:54448"/>
        <dbReference type="Rhea" id="RHEA-COMP:10123"/>
        <dbReference type="Rhea" id="RHEA-COMP:13883"/>
        <dbReference type="ChEBI" id="CHEBI:15377"/>
        <dbReference type="ChEBI" id="CHEBI:15378"/>
        <dbReference type="ChEBI" id="CHEBI:59874"/>
        <dbReference type="ChEBI" id="CHEBI:78442"/>
        <dbReference type="ChEBI" id="CHEBI:138191"/>
        <dbReference type="EC" id="3.1.1.29"/>
    </reaction>
</comment>
<evidence type="ECO:0000256" key="7">
    <source>
        <dbReference type="ARBA" id="ARBA00050038"/>
    </source>
</evidence>
<dbReference type="GO" id="GO:0072344">
    <property type="term" value="P:rescue of stalled ribosome"/>
    <property type="evidence" value="ECO:0007669"/>
    <property type="project" value="UniProtKB-UniRule"/>
</dbReference>
<dbReference type="PROSITE" id="PS01196">
    <property type="entry name" value="PEPT_TRNA_HYDROL_2"/>
    <property type="match status" value="1"/>
</dbReference>
<comment type="subunit">
    <text evidence="8">Monomer.</text>
</comment>
<name>A0A926HMW6_9FIRM</name>
<dbReference type="GO" id="GO:0000049">
    <property type="term" value="F:tRNA binding"/>
    <property type="evidence" value="ECO:0007669"/>
    <property type="project" value="UniProtKB-UniRule"/>
</dbReference>
<dbReference type="FunFam" id="3.40.50.1470:FF:000001">
    <property type="entry name" value="Peptidyl-tRNA hydrolase"/>
    <property type="match status" value="1"/>
</dbReference>
<keyword evidence="8" id="KW-0963">Cytoplasm</keyword>
<keyword evidence="3 8" id="KW-0378">Hydrolase</keyword>
<feature type="binding site" evidence="8">
    <location>
        <position position="14"/>
    </location>
    <ligand>
        <name>tRNA</name>
        <dbReference type="ChEBI" id="CHEBI:17843"/>
    </ligand>
</feature>
<protein>
    <recommendedName>
        <fullName evidence="7 8">Peptidyl-tRNA hydrolase</fullName>
        <shortName evidence="8">Pth</shortName>
        <ecNumber evidence="1 8">3.1.1.29</ecNumber>
    </recommendedName>
</protein>
<dbReference type="CDD" id="cd00462">
    <property type="entry name" value="PTH"/>
    <property type="match status" value="1"/>
</dbReference>
<evidence type="ECO:0000256" key="1">
    <source>
        <dbReference type="ARBA" id="ARBA00013260"/>
    </source>
</evidence>
<dbReference type="InterPro" id="IPR018171">
    <property type="entry name" value="Pept_tRNA_hydro_CS"/>
</dbReference>
<sequence length="187" mass="20497">MYLIAGLGNPGVKYARTRHNAGFEVVEKLSGLLRILPQRQKFDALLGEGRVGDKRVILAQPMTYMNESGRAICAIARFYKIPPERILVIYDDIDLPEGKVRIRAKGGPGTHNGMRSIVGALGTQNFPRVRIGVGAPPPQWNLVDYVLGGYPPASRAEMELAFAAGAEAARCFVENGIDIAMNRYNTR</sequence>
<dbReference type="Gene3D" id="3.40.50.1470">
    <property type="entry name" value="Peptidyl-tRNA hydrolase"/>
    <property type="match status" value="1"/>
</dbReference>
<dbReference type="HAMAP" id="MF_00083">
    <property type="entry name" value="Pept_tRNA_hydro_bact"/>
    <property type="match status" value="1"/>
</dbReference>
<dbReference type="Proteomes" id="UP000654279">
    <property type="component" value="Unassembled WGS sequence"/>
</dbReference>
<keyword evidence="2 8" id="KW-0820">tRNA-binding</keyword>
<dbReference type="NCBIfam" id="TIGR00447">
    <property type="entry name" value="pth"/>
    <property type="match status" value="1"/>
</dbReference>
<dbReference type="InterPro" id="IPR036416">
    <property type="entry name" value="Pept_tRNA_hydro_sf"/>
</dbReference>
<evidence type="ECO:0000256" key="4">
    <source>
        <dbReference type="ARBA" id="ARBA00022884"/>
    </source>
</evidence>
<dbReference type="PANTHER" id="PTHR17224">
    <property type="entry name" value="PEPTIDYL-TRNA HYDROLASE"/>
    <property type="match status" value="1"/>
</dbReference>
<dbReference type="SUPFAM" id="SSF53178">
    <property type="entry name" value="Peptidyl-tRNA hydrolase-like"/>
    <property type="match status" value="1"/>
</dbReference>
<accession>A0A926HMW6</accession>
<dbReference type="GO" id="GO:0005737">
    <property type="term" value="C:cytoplasm"/>
    <property type="evidence" value="ECO:0007669"/>
    <property type="project" value="UniProtKB-SubCell"/>
</dbReference>
<feature type="binding site" evidence="8">
    <location>
        <position position="64"/>
    </location>
    <ligand>
        <name>tRNA</name>
        <dbReference type="ChEBI" id="CHEBI:17843"/>
    </ligand>
</feature>
<evidence type="ECO:0000313" key="11">
    <source>
        <dbReference type="EMBL" id="MBC8529969.1"/>
    </source>
</evidence>
<comment type="caution">
    <text evidence="11">The sequence shown here is derived from an EMBL/GenBank/DDBJ whole genome shotgun (WGS) entry which is preliminary data.</text>
</comment>
<evidence type="ECO:0000256" key="5">
    <source>
        <dbReference type="ARBA" id="ARBA00038063"/>
    </source>
</evidence>
<dbReference type="PANTHER" id="PTHR17224:SF1">
    <property type="entry name" value="PEPTIDYL-TRNA HYDROLASE"/>
    <property type="match status" value="1"/>
</dbReference>
<evidence type="ECO:0000256" key="6">
    <source>
        <dbReference type="ARBA" id="ARBA00048707"/>
    </source>
</evidence>
<dbReference type="EMBL" id="JACRSO010000005">
    <property type="protein sequence ID" value="MBC8529969.1"/>
    <property type="molecule type" value="Genomic_DNA"/>
</dbReference>
<comment type="function">
    <text evidence="8">Catalyzes the release of premature peptidyl moieties from peptidyl-tRNA molecules trapped in stalled 50S ribosomal subunits, and thus maintains levels of free tRNAs and 50S ribosomes.</text>
</comment>
<evidence type="ECO:0000256" key="9">
    <source>
        <dbReference type="RuleBase" id="RU000673"/>
    </source>
</evidence>
<comment type="function">
    <text evidence="8">Hydrolyzes ribosome-free peptidyl-tRNAs (with 1 or more amino acids incorporated), which drop off the ribosome during protein synthesis, or as a result of ribosome stalling.</text>
</comment>
<comment type="subcellular location">
    <subcellularLocation>
        <location evidence="8">Cytoplasm</location>
    </subcellularLocation>
</comment>
<comment type="similarity">
    <text evidence="5 8 10">Belongs to the PTH family.</text>
</comment>
<feature type="site" description="Discriminates between blocked and unblocked aminoacyl-tRNA" evidence="8">
    <location>
        <position position="9"/>
    </location>
</feature>
<evidence type="ECO:0000256" key="8">
    <source>
        <dbReference type="HAMAP-Rule" id="MF_00083"/>
    </source>
</evidence>
<feature type="binding site" evidence="8">
    <location>
        <position position="66"/>
    </location>
    <ligand>
        <name>tRNA</name>
        <dbReference type="ChEBI" id="CHEBI:17843"/>
    </ligand>
</feature>
<feature type="active site" description="Proton acceptor" evidence="8">
    <location>
        <position position="19"/>
    </location>
</feature>
<keyword evidence="4 8" id="KW-0694">RNA-binding</keyword>
<reference evidence="11" key="1">
    <citation type="submission" date="2020-08" db="EMBL/GenBank/DDBJ databases">
        <title>Genome public.</title>
        <authorList>
            <person name="Liu C."/>
            <person name="Sun Q."/>
        </authorList>
    </citation>
    <scope>NUCLEOTIDE SEQUENCE</scope>
    <source>
        <strain evidence="11">NSJ-44</strain>
    </source>
</reference>
<evidence type="ECO:0000256" key="3">
    <source>
        <dbReference type="ARBA" id="ARBA00022801"/>
    </source>
</evidence>
<gene>
    <name evidence="8" type="primary">pth</name>
    <name evidence="11" type="ORF">H8699_11065</name>
</gene>
<dbReference type="AlphaFoldDB" id="A0A926HMW6"/>
<dbReference type="EC" id="3.1.1.29" evidence="1 8"/>
<dbReference type="GO" id="GO:0004045">
    <property type="term" value="F:peptidyl-tRNA hydrolase activity"/>
    <property type="evidence" value="ECO:0007669"/>
    <property type="project" value="UniProtKB-UniRule"/>
</dbReference>
<organism evidence="11 12">
    <name type="scientific">Luoshenia tenuis</name>
    <dbReference type="NCBI Taxonomy" id="2763654"/>
    <lineage>
        <taxon>Bacteria</taxon>
        <taxon>Bacillati</taxon>
        <taxon>Bacillota</taxon>
        <taxon>Clostridia</taxon>
        <taxon>Christensenellales</taxon>
        <taxon>Christensenellaceae</taxon>
        <taxon>Luoshenia</taxon>
    </lineage>
</organism>
<dbReference type="PROSITE" id="PS01195">
    <property type="entry name" value="PEPT_TRNA_HYDROL_1"/>
    <property type="match status" value="1"/>
</dbReference>